<dbReference type="OrthoDB" id="16820at2759"/>
<feature type="domain" description="FAD-binding" evidence="6">
    <location>
        <begin position="106"/>
        <end position="365"/>
    </location>
</feature>
<keyword evidence="2" id="KW-0285">Flavoprotein</keyword>
<evidence type="ECO:0000256" key="2">
    <source>
        <dbReference type="ARBA" id="ARBA00022630"/>
    </source>
</evidence>
<dbReference type="Gene3D" id="3.50.50.60">
    <property type="entry name" value="FAD/NAD(P)-binding domain"/>
    <property type="match status" value="1"/>
</dbReference>
<dbReference type="InterPro" id="IPR050493">
    <property type="entry name" value="FAD-dep_Monooxygenase_BioMet"/>
</dbReference>
<reference evidence="7 8" key="1">
    <citation type="submission" date="2017-10" db="EMBL/GenBank/DDBJ databases">
        <title>Comparative genomics in systemic dimorphic fungi from Ajellomycetaceae.</title>
        <authorList>
            <person name="Munoz J.F."/>
            <person name="Mcewen J.G."/>
            <person name="Clay O.K."/>
            <person name="Cuomo C.A."/>
        </authorList>
    </citation>
    <scope>NUCLEOTIDE SEQUENCE [LARGE SCALE GENOMIC DNA]</scope>
    <source>
        <strain evidence="7 8">UAMH7299</strain>
    </source>
</reference>
<organism evidence="7 8">
    <name type="scientific">Polytolypa hystricis (strain UAMH7299)</name>
    <dbReference type="NCBI Taxonomy" id="1447883"/>
    <lineage>
        <taxon>Eukaryota</taxon>
        <taxon>Fungi</taxon>
        <taxon>Dikarya</taxon>
        <taxon>Ascomycota</taxon>
        <taxon>Pezizomycotina</taxon>
        <taxon>Eurotiomycetes</taxon>
        <taxon>Eurotiomycetidae</taxon>
        <taxon>Onygenales</taxon>
        <taxon>Onygenales incertae sedis</taxon>
        <taxon>Polytolypa</taxon>
    </lineage>
</organism>
<dbReference type="SUPFAM" id="SSF51905">
    <property type="entry name" value="FAD/NAD(P)-binding domain"/>
    <property type="match status" value="1"/>
</dbReference>
<dbReference type="PANTHER" id="PTHR13789:SF309">
    <property type="entry name" value="PUTATIVE (AFU_ORTHOLOGUE AFUA_6G14510)-RELATED"/>
    <property type="match status" value="1"/>
</dbReference>
<comment type="similarity">
    <text evidence="1">Belongs to the paxM FAD-dependent monooxygenase family.</text>
</comment>
<evidence type="ECO:0000256" key="4">
    <source>
        <dbReference type="ARBA" id="ARBA00023002"/>
    </source>
</evidence>
<evidence type="ECO:0000256" key="5">
    <source>
        <dbReference type="ARBA" id="ARBA00023033"/>
    </source>
</evidence>
<dbReference type="PRINTS" id="PR00420">
    <property type="entry name" value="RNGMNOXGNASE"/>
</dbReference>
<comment type="caution">
    <text evidence="7">The sequence shown here is derived from an EMBL/GenBank/DDBJ whole genome shotgun (WGS) entry which is preliminary data.</text>
</comment>
<evidence type="ECO:0000256" key="1">
    <source>
        <dbReference type="ARBA" id="ARBA00007992"/>
    </source>
</evidence>
<dbReference type="PANTHER" id="PTHR13789">
    <property type="entry name" value="MONOOXYGENASE"/>
    <property type="match status" value="1"/>
</dbReference>
<keyword evidence="8" id="KW-1185">Reference proteome</keyword>
<evidence type="ECO:0000256" key="3">
    <source>
        <dbReference type="ARBA" id="ARBA00022827"/>
    </source>
</evidence>
<dbReference type="GO" id="GO:0004497">
    <property type="term" value="F:monooxygenase activity"/>
    <property type="evidence" value="ECO:0007669"/>
    <property type="project" value="UniProtKB-KW"/>
</dbReference>
<dbReference type="AlphaFoldDB" id="A0A2B7YZA3"/>
<accession>A0A2B7YZA3</accession>
<protein>
    <recommendedName>
        <fullName evidence="6">FAD-binding domain-containing protein</fullName>
    </recommendedName>
</protein>
<dbReference type="EMBL" id="PDNA01000017">
    <property type="protein sequence ID" value="PGH26371.1"/>
    <property type="molecule type" value="Genomic_DNA"/>
</dbReference>
<sequence>MKIVIVGAGIAGLSSYLLLRKHLPNPPLPTEQHEIIVYESHESINKLNPHDTDTGITLGATLGVMPNGLKVLQRLDEELVHDIVRNGHVVTHMRLKNSRGWTLAEMRNAGDQQPPLNCVMIQRQTFWSLIRARVPSDVLVNKKVSGVETRTEGGVTVRFADDSPDVVADLVIGADGLKSVVRKSLFKDEREDLCSPHFSGLLGVEGRIPSTLIREECPDGIACMVFGHNGFMGYSYDTTAEDAENRHLPSSAHQPGEEGFWWSTHETTEHENWLSVDIEATERELHERLGEWKDPAVQKILQSAEIKRLYPTYTTPILPTWHRGSAVLVGDAAHTLHSTSGQGSSQALEDVEALSSLLSHYLQTAYTASNRAQAPTETEAIGISAKLYENIRMPRIKHIVDSVAVQVNQKRTVSVPVSWVRYFFLWFIGKLGFMDNQAKFILDYDTQTEVEKAIKSYEETKT</sequence>
<dbReference type="InterPro" id="IPR036188">
    <property type="entry name" value="FAD/NAD-bd_sf"/>
</dbReference>
<evidence type="ECO:0000259" key="6">
    <source>
        <dbReference type="Pfam" id="PF01494"/>
    </source>
</evidence>
<dbReference type="GO" id="GO:0071949">
    <property type="term" value="F:FAD binding"/>
    <property type="evidence" value="ECO:0007669"/>
    <property type="project" value="InterPro"/>
</dbReference>
<evidence type="ECO:0000313" key="8">
    <source>
        <dbReference type="Proteomes" id="UP000224634"/>
    </source>
</evidence>
<name>A0A2B7YZA3_POLH7</name>
<dbReference type="STRING" id="1447883.A0A2B7YZA3"/>
<gene>
    <name evidence="7" type="ORF">AJ80_01868</name>
</gene>
<evidence type="ECO:0000313" key="7">
    <source>
        <dbReference type="EMBL" id="PGH26371.1"/>
    </source>
</evidence>
<keyword evidence="4" id="KW-0560">Oxidoreductase</keyword>
<dbReference type="Proteomes" id="UP000224634">
    <property type="component" value="Unassembled WGS sequence"/>
</dbReference>
<proteinExistence type="inferred from homology"/>
<keyword evidence="5" id="KW-0503">Monooxygenase</keyword>
<dbReference type="InterPro" id="IPR002938">
    <property type="entry name" value="FAD-bd"/>
</dbReference>
<keyword evidence="3" id="KW-0274">FAD</keyword>
<dbReference type="Pfam" id="PF01494">
    <property type="entry name" value="FAD_binding_3"/>
    <property type="match status" value="1"/>
</dbReference>